<dbReference type="InterPro" id="IPR018719">
    <property type="entry name" value="DUF2243_membrane"/>
</dbReference>
<keyword evidence="1" id="KW-0472">Membrane</keyword>
<keyword evidence="1" id="KW-0812">Transmembrane</keyword>
<evidence type="ECO:0000256" key="1">
    <source>
        <dbReference type="SAM" id="Phobius"/>
    </source>
</evidence>
<feature type="transmembrane region" description="Helical" evidence="1">
    <location>
        <begin position="52"/>
        <end position="75"/>
    </location>
</feature>
<evidence type="ECO:0000313" key="3">
    <source>
        <dbReference type="Proteomes" id="UP001596549"/>
    </source>
</evidence>
<dbReference type="Proteomes" id="UP001596549">
    <property type="component" value="Unassembled WGS sequence"/>
</dbReference>
<comment type="caution">
    <text evidence="2">The sequence shown here is derived from an EMBL/GenBank/DDBJ whole genome shotgun (WGS) entry which is preliminary data.</text>
</comment>
<organism evidence="2 3">
    <name type="scientific">Fictibacillus iocasae</name>
    <dbReference type="NCBI Taxonomy" id="2715437"/>
    <lineage>
        <taxon>Bacteria</taxon>
        <taxon>Bacillati</taxon>
        <taxon>Bacillota</taxon>
        <taxon>Bacilli</taxon>
        <taxon>Bacillales</taxon>
        <taxon>Fictibacillaceae</taxon>
        <taxon>Fictibacillus</taxon>
    </lineage>
</organism>
<gene>
    <name evidence="2" type="ORF">ACFQPF_08530</name>
</gene>
<dbReference type="Pfam" id="PF10002">
    <property type="entry name" value="DUF2243"/>
    <property type="match status" value="1"/>
</dbReference>
<name>A0ABW2NPT2_9BACL</name>
<feature type="transmembrane region" description="Helical" evidence="1">
    <location>
        <begin position="87"/>
        <end position="107"/>
    </location>
</feature>
<dbReference type="EMBL" id="JBHTCP010000014">
    <property type="protein sequence ID" value="MFC7371720.1"/>
    <property type="molecule type" value="Genomic_DNA"/>
</dbReference>
<accession>A0ABW2NPT2</accession>
<feature type="transmembrane region" description="Helical" evidence="1">
    <location>
        <begin position="27"/>
        <end position="45"/>
    </location>
</feature>
<proteinExistence type="predicted"/>
<evidence type="ECO:0000313" key="2">
    <source>
        <dbReference type="EMBL" id="MFC7371720.1"/>
    </source>
</evidence>
<keyword evidence="1" id="KW-1133">Transmembrane helix</keyword>
<protein>
    <submittedName>
        <fullName evidence="2">DUF2243 domain-containing protein</fullName>
    </submittedName>
</protein>
<keyword evidence="3" id="KW-1185">Reference proteome</keyword>
<reference evidence="3" key="1">
    <citation type="journal article" date="2019" name="Int. J. Syst. Evol. Microbiol.">
        <title>The Global Catalogue of Microorganisms (GCM) 10K type strain sequencing project: providing services to taxonomists for standard genome sequencing and annotation.</title>
        <authorList>
            <consortium name="The Broad Institute Genomics Platform"/>
            <consortium name="The Broad Institute Genome Sequencing Center for Infectious Disease"/>
            <person name="Wu L."/>
            <person name="Ma J."/>
        </authorList>
    </citation>
    <scope>NUCLEOTIDE SEQUENCE [LARGE SCALE GENOMIC DNA]</scope>
    <source>
        <strain evidence="3">NBRC 106396</strain>
    </source>
</reference>
<dbReference type="RefSeq" id="WP_379748581.1">
    <property type="nucleotide sequence ID" value="NZ_JBHTCP010000014.1"/>
</dbReference>
<sequence length="120" mass="13538">MEAYTAVLFSDPVLAFGFEAQSQEERIGAVIFGVVLLITMLFAIYKAFTRSFFNGFVGAIGFFLSLDTVLFHWIFQLHRITKGPEANVLEPIFVGVGIIFIVFSLYSEKKLSLPFSRSKR</sequence>